<accession>A0AA36GF48</accession>
<comment type="caution">
    <text evidence="2">The sequence shown here is derived from an EMBL/GenBank/DDBJ whole genome shotgun (WGS) entry which is preliminary data.</text>
</comment>
<name>A0AA36GF48_CYLNA</name>
<dbReference type="EMBL" id="CATQJL010000001">
    <property type="protein sequence ID" value="CAJ0592162.1"/>
    <property type="molecule type" value="Genomic_DNA"/>
</dbReference>
<evidence type="ECO:0000256" key="1">
    <source>
        <dbReference type="SAM" id="MobiDB-lite"/>
    </source>
</evidence>
<feature type="compositionally biased region" description="Basic and acidic residues" evidence="1">
    <location>
        <begin position="57"/>
        <end position="68"/>
    </location>
</feature>
<gene>
    <name evidence="2" type="ORF">CYNAS_LOCUS4145</name>
</gene>
<evidence type="ECO:0000313" key="3">
    <source>
        <dbReference type="Proteomes" id="UP001176961"/>
    </source>
</evidence>
<proteinExistence type="predicted"/>
<keyword evidence="3" id="KW-1185">Reference proteome</keyword>
<protein>
    <submittedName>
        <fullName evidence="2">Uncharacterized protein</fullName>
    </submittedName>
</protein>
<feature type="region of interest" description="Disordered" evidence="1">
    <location>
        <begin position="24"/>
        <end position="78"/>
    </location>
</feature>
<dbReference type="AlphaFoldDB" id="A0AA36GF48"/>
<evidence type="ECO:0000313" key="2">
    <source>
        <dbReference type="EMBL" id="CAJ0592162.1"/>
    </source>
</evidence>
<sequence>MSAFVFREADSVVAREDMVDQLKSPTAPITAEIPTGTTATLTATPQVTSTPSSSDATDEKPAPGEGKPETFTLRCLSF</sequence>
<reference evidence="2" key="1">
    <citation type="submission" date="2023-07" db="EMBL/GenBank/DDBJ databases">
        <authorList>
            <consortium name="CYATHOMIX"/>
        </authorList>
    </citation>
    <scope>NUCLEOTIDE SEQUENCE</scope>
    <source>
        <strain evidence="2">N/A</strain>
    </source>
</reference>
<dbReference type="Proteomes" id="UP001176961">
    <property type="component" value="Unassembled WGS sequence"/>
</dbReference>
<organism evidence="2 3">
    <name type="scientific">Cylicocyclus nassatus</name>
    <name type="common">Nematode worm</name>
    <dbReference type="NCBI Taxonomy" id="53992"/>
    <lineage>
        <taxon>Eukaryota</taxon>
        <taxon>Metazoa</taxon>
        <taxon>Ecdysozoa</taxon>
        <taxon>Nematoda</taxon>
        <taxon>Chromadorea</taxon>
        <taxon>Rhabditida</taxon>
        <taxon>Rhabditina</taxon>
        <taxon>Rhabditomorpha</taxon>
        <taxon>Strongyloidea</taxon>
        <taxon>Strongylidae</taxon>
        <taxon>Cylicocyclus</taxon>
    </lineage>
</organism>
<feature type="compositionally biased region" description="Low complexity" evidence="1">
    <location>
        <begin position="25"/>
        <end position="51"/>
    </location>
</feature>